<evidence type="ECO:0000313" key="2">
    <source>
        <dbReference type="EMBL" id="UXY40434.1"/>
    </source>
</evidence>
<name>A0ABY6F1D2_9ACTN</name>
<dbReference type="Proteomes" id="UP001060733">
    <property type="component" value="Plasmid punmamed2"/>
</dbReference>
<organism evidence="2 3">
    <name type="scientific">Streptomyces albidocamelliae</name>
    <dbReference type="NCBI Taxonomy" id="2981135"/>
    <lineage>
        <taxon>Bacteria</taxon>
        <taxon>Bacillati</taxon>
        <taxon>Actinomycetota</taxon>
        <taxon>Actinomycetes</taxon>
        <taxon>Kitasatosporales</taxon>
        <taxon>Streptomycetaceae</taxon>
        <taxon>Streptomyces</taxon>
    </lineage>
</organism>
<keyword evidence="2" id="KW-0614">Plasmid</keyword>
<evidence type="ECO:0000256" key="1">
    <source>
        <dbReference type="SAM" id="MobiDB-lite"/>
    </source>
</evidence>
<proteinExistence type="predicted"/>
<reference evidence="2" key="1">
    <citation type="submission" date="2022-10" db="EMBL/GenBank/DDBJ databases">
        <authorList>
            <person name="Mo P."/>
        </authorList>
    </citation>
    <scope>NUCLEOTIDE SEQUENCE</scope>
    <source>
        <strain evidence="2">HUAS 14-6</strain>
        <plasmid evidence="2">punmamed2</plasmid>
    </source>
</reference>
<evidence type="ECO:0000313" key="3">
    <source>
        <dbReference type="Proteomes" id="UP001060733"/>
    </source>
</evidence>
<geneLocation type="plasmid" evidence="2 3">
    <name>punmamed2</name>
</geneLocation>
<sequence length="165" mass="16863">MKAVNVWDFAEQDLPDGAGPGVWTCARADTWRGPGEVAVALRTAGAGTGEQARVVARARATGACGRFGQHVVVHANWRSPKGAWYVLAAGSRAVRGLIVTGDVTAGTDGATLAVRAGARARTAVRARLAGVCGPSTCRRDGPGSRGVCRPSAPRPGRRGGAVRPA</sequence>
<dbReference type="RefSeq" id="WP_263280288.1">
    <property type="nucleotide sequence ID" value="NZ_CP106796.1"/>
</dbReference>
<protein>
    <submittedName>
        <fullName evidence="2">Uncharacterized protein</fullName>
    </submittedName>
</protein>
<keyword evidence="3" id="KW-1185">Reference proteome</keyword>
<feature type="region of interest" description="Disordered" evidence="1">
    <location>
        <begin position="139"/>
        <end position="165"/>
    </location>
</feature>
<dbReference type="EMBL" id="CP106796">
    <property type="protein sequence ID" value="UXY40434.1"/>
    <property type="molecule type" value="Genomic_DNA"/>
</dbReference>
<accession>A0ABY6F1D2</accession>
<gene>
    <name evidence="2" type="ORF">N8I86_38360</name>
</gene>